<dbReference type="GO" id="GO:0005682">
    <property type="term" value="C:U5 snRNP"/>
    <property type="evidence" value="ECO:0007669"/>
    <property type="project" value="InterPro"/>
</dbReference>
<evidence type="ECO:0000313" key="3">
    <source>
        <dbReference type="EMBL" id="TKR84734.1"/>
    </source>
</evidence>
<feature type="compositionally biased region" description="Basic and acidic residues" evidence="1">
    <location>
        <begin position="35"/>
        <end position="61"/>
    </location>
</feature>
<proteinExistence type="predicted"/>
<evidence type="ECO:0000259" key="2">
    <source>
        <dbReference type="Pfam" id="PF17780"/>
    </source>
</evidence>
<feature type="domain" description="OCRE" evidence="2">
    <location>
        <begin position="363"/>
        <end position="411"/>
    </location>
</feature>
<dbReference type="EMBL" id="RCHU01000996">
    <property type="protein sequence ID" value="TKR84734.1"/>
    <property type="molecule type" value="Genomic_DNA"/>
</dbReference>
<protein>
    <recommendedName>
        <fullName evidence="2">OCRE domain-containing protein</fullName>
    </recommendedName>
</protein>
<dbReference type="InterPro" id="IPR039905">
    <property type="entry name" value="CD2BP2/Lin1"/>
</dbReference>
<feature type="region of interest" description="Disordered" evidence="1">
    <location>
        <begin position="1"/>
        <end position="61"/>
    </location>
</feature>
<evidence type="ECO:0000256" key="1">
    <source>
        <dbReference type="SAM" id="MobiDB-lite"/>
    </source>
</evidence>
<dbReference type="InterPro" id="IPR041591">
    <property type="entry name" value="OCRE"/>
</dbReference>
<dbReference type="AlphaFoldDB" id="A0A4U5NP42"/>
<dbReference type="Pfam" id="PF17780">
    <property type="entry name" value="OCRE"/>
    <property type="match status" value="1"/>
</dbReference>
<reference evidence="3" key="1">
    <citation type="submission" date="2018-10" db="EMBL/GenBank/DDBJ databases">
        <title>Population genomic analysis revealed the cold adaptation of white poplar.</title>
        <authorList>
            <person name="Liu Y.-J."/>
        </authorList>
    </citation>
    <scope>NUCLEOTIDE SEQUENCE [LARGE SCALE GENOMIC DNA]</scope>
    <source>
        <strain evidence="3">PAL-ZL1</strain>
    </source>
</reference>
<gene>
    <name evidence="3" type="ORF">D5086_0000255220</name>
</gene>
<comment type="caution">
    <text evidence="3">The sequence shown here is derived from an EMBL/GenBank/DDBJ whole genome shotgun (WGS) entry which is preliminary data.</text>
</comment>
<dbReference type="STRING" id="43335.A0A4U5NP42"/>
<dbReference type="PANTHER" id="PTHR13138">
    <property type="entry name" value="PROTEIN LIN1"/>
    <property type="match status" value="1"/>
</dbReference>
<name>A0A4U5NP42_POPAL</name>
<accession>A0A4U5NP42</accession>
<organism evidence="3">
    <name type="scientific">Populus alba</name>
    <name type="common">White poplar</name>
    <dbReference type="NCBI Taxonomy" id="43335"/>
    <lineage>
        <taxon>Eukaryota</taxon>
        <taxon>Viridiplantae</taxon>
        <taxon>Streptophyta</taxon>
        <taxon>Embryophyta</taxon>
        <taxon>Tracheophyta</taxon>
        <taxon>Spermatophyta</taxon>
        <taxon>Magnoliopsida</taxon>
        <taxon>eudicotyledons</taxon>
        <taxon>Gunneridae</taxon>
        <taxon>Pentapetalae</taxon>
        <taxon>rosids</taxon>
        <taxon>fabids</taxon>
        <taxon>Malpighiales</taxon>
        <taxon>Salicaceae</taxon>
        <taxon>Saliceae</taxon>
        <taxon>Populus</taxon>
    </lineage>
</organism>
<sequence length="479" mass="53639">MESKRKRSFLEEIEDNESEKSKQKKVRFPKGKKVKSGDEIADRSKAGEEGPSERKDPRLAAKERAILRNEITAQIFSEDTNDPSAAEVAYEENENFVEDGIQIEPFNLEKEREEGYFDAEGNFVEYINQNEIKDAWLDSIQVDPRYAGKNFMVRINEHDDKDDVRELSSKEIGAMKKRIANLLEPGETVLQALRRLKGRSNKSKEKMTTETQLLFDQLTEDANKLLDHGEYNVYYDKQEVFRREAEGYERLALARGKGMSISDVLEDSDFSMEKDLSSGVTDRGAASSVLSDMDVGTSIPNVSTAEISGNDGNAYDMFGDDEENAVAVASSDISNLVPGTKYNVACQPSSDGLNAISGNGPLQNDYVYDETSGYYYSSSLGYYYDPSTGLFCQATSGQWYLFNEETGTYNEIHEAQLDLWRKKIPDLSLAIIVVDGLAGFRVEASEGTPGTSEFLSKLSGKKDDTKMKKFRCVIKLMSA</sequence>
<feature type="compositionally biased region" description="Basic residues" evidence="1">
    <location>
        <begin position="22"/>
        <end position="34"/>
    </location>
</feature>
<dbReference type="PANTHER" id="PTHR13138:SF3">
    <property type="entry name" value="CD2 ANTIGEN CYTOPLASMIC TAIL-BINDING PROTEIN 2"/>
    <property type="match status" value="1"/>
</dbReference>